<gene>
    <name evidence="2" type="ORF">METZ01_LOCUS222619</name>
</gene>
<dbReference type="EMBL" id="UINC01053352">
    <property type="protein sequence ID" value="SVB69765.1"/>
    <property type="molecule type" value="Genomic_DNA"/>
</dbReference>
<feature type="non-terminal residue" evidence="2">
    <location>
        <position position="122"/>
    </location>
</feature>
<dbReference type="InterPro" id="IPR048764">
    <property type="entry name" value="PylC_N"/>
</dbReference>
<dbReference type="Gene3D" id="3.40.50.20">
    <property type="match status" value="1"/>
</dbReference>
<feature type="domain" description="PylC N-terminal" evidence="1">
    <location>
        <begin position="6"/>
        <end position="103"/>
    </location>
</feature>
<feature type="non-terminal residue" evidence="2">
    <location>
        <position position="1"/>
    </location>
</feature>
<evidence type="ECO:0000259" key="1">
    <source>
        <dbReference type="Pfam" id="PF21360"/>
    </source>
</evidence>
<accession>A0A382G4S1</accession>
<protein>
    <recommendedName>
        <fullName evidence="1">PylC N-terminal domain-containing protein</fullName>
    </recommendedName>
</protein>
<organism evidence="2">
    <name type="scientific">marine metagenome</name>
    <dbReference type="NCBI Taxonomy" id="408172"/>
    <lineage>
        <taxon>unclassified sequences</taxon>
        <taxon>metagenomes</taxon>
        <taxon>ecological metagenomes</taxon>
    </lineage>
</organism>
<sequence length="122" mass="13527">VPHPILLLTSLSAKKSLYDYVLKDARRFHPDARLIGADSNPACFGAQYVEEFITMPPISDLDPTGFCEFCVKHSISHVIPTRDGELAFLAEAGKILEQENIHVFIAPPEALSKCLDKLVFSE</sequence>
<name>A0A382G4S1_9ZZZZ</name>
<reference evidence="2" key="1">
    <citation type="submission" date="2018-05" db="EMBL/GenBank/DDBJ databases">
        <authorList>
            <person name="Lanie J.A."/>
            <person name="Ng W.-L."/>
            <person name="Kazmierczak K.M."/>
            <person name="Andrzejewski T.M."/>
            <person name="Davidsen T.M."/>
            <person name="Wayne K.J."/>
            <person name="Tettelin H."/>
            <person name="Glass J.I."/>
            <person name="Rusch D."/>
            <person name="Podicherti R."/>
            <person name="Tsui H.-C.T."/>
            <person name="Winkler M.E."/>
        </authorList>
    </citation>
    <scope>NUCLEOTIDE SEQUENCE</scope>
</reference>
<dbReference type="Pfam" id="PF21360">
    <property type="entry name" value="PylC-like_N"/>
    <property type="match status" value="1"/>
</dbReference>
<proteinExistence type="predicted"/>
<evidence type="ECO:0000313" key="2">
    <source>
        <dbReference type="EMBL" id="SVB69765.1"/>
    </source>
</evidence>
<dbReference type="AlphaFoldDB" id="A0A382G4S1"/>